<protein>
    <recommendedName>
        <fullName evidence="2">C3H1-type domain-containing protein</fullName>
    </recommendedName>
</protein>
<evidence type="ECO:0000256" key="1">
    <source>
        <dbReference type="PROSITE-ProRule" id="PRU00723"/>
    </source>
</evidence>
<accession>A0AAW1UCD0</accession>
<evidence type="ECO:0000313" key="4">
    <source>
        <dbReference type="Proteomes" id="UP001431783"/>
    </source>
</evidence>
<keyword evidence="1" id="KW-0863">Zinc-finger</keyword>
<dbReference type="PANTHER" id="PTHR46156">
    <property type="entry name" value="CCCH ZINGC FINGER"/>
    <property type="match status" value="1"/>
</dbReference>
<sequence length="548" mass="63146">MDTFQGFNCYGSYSVESSMSAYRDIPKNKFIFVKHNSQNVTKGSTILVNPRFKDNTKVFINPNFPTNAVNDYVISRPHIFVNPKIINSISSNSDIRNISSVNRNPLKNLPTDTSGRVLVSTKNKLIKVPEIKSNNLINSTTNFPKIINSSENHHKKDITTNSRVLISTKNKLIKVSQSKTNLKLPTFSNLHKNLVSTSHLYKKLNRFSYKLNTPEHCKLSRTKIMPSENKKLFQRHSTNTRFRYVKTGMMKKDNSVIRSQHKIINNTNTNKIVGQHVASNSTNFRKRFVYVNKYNSSSFLANNVILKNNKQRRFININGILYQNSPSALKKTNMPIRKHKDSQNLCTHNIQLKRSSVKMSPKCKRLSKLMIMEHEGRSKIVGSRVASSTLRKSNVPCPIFKKYGKCNGQKKGTCIKVHNSDQIILCSKFLRGACLKKNCLLSHKVSPEKMPTCKFYLEGLCARDDCQYIHVKISPKADICRDFLDGFCKEGTKCEKRHQLLCPEYEKYQKCPRRKCEYPHISKDTLVKKFQRNLLKVLKENLKLLRKM</sequence>
<evidence type="ECO:0000259" key="2">
    <source>
        <dbReference type="PROSITE" id="PS50103"/>
    </source>
</evidence>
<dbReference type="GO" id="GO:0005634">
    <property type="term" value="C:nucleus"/>
    <property type="evidence" value="ECO:0007669"/>
    <property type="project" value="TreeGrafter"/>
</dbReference>
<dbReference type="InterPro" id="IPR000571">
    <property type="entry name" value="Znf_CCCH"/>
</dbReference>
<dbReference type="AlphaFoldDB" id="A0AAW1UCD0"/>
<dbReference type="EMBL" id="JARQZJ010000047">
    <property type="protein sequence ID" value="KAK9878362.1"/>
    <property type="molecule type" value="Genomic_DNA"/>
</dbReference>
<keyword evidence="1" id="KW-0862">Zinc</keyword>
<evidence type="ECO:0000313" key="3">
    <source>
        <dbReference type="EMBL" id="KAK9878362.1"/>
    </source>
</evidence>
<proteinExistence type="predicted"/>
<keyword evidence="1" id="KW-0479">Metal-binding</keyword>
<dbReference type="GO" id="GO:0008270">
    <property type="term" value="F:zinc ion binding"/>
    <property type="evidence" value="ECO:0007669"/>
    <property type="project" value="UniProtKB-KW"/>
</dbReference>
<dbReference type="PROSITE" id="PS50103">
    <property type="entry name" value="ZF_C3H1"/>
    <property type="match status" value="2"/>
</dbReference>
<organism evidence="3 4">
    <name type="scientific">Henosepilachna vigintioctopunctata</name>
    <dbReference type="NCBI Taxonomy" id="420089"/>
    <lineage>
        <taxon>Eukaryota</taxon>
        <taxon>Metazoa</taxon>
        <taxon>Ecdysozoa</taxon>
        <taxon>Arthropoda</taxon>
        <taxon>Hexapoda</taxon>
        <taxon>Insecta</taxon>
        <taxon>Pterygota</taxon>
        <taxon>Neoptera</taxon>
        <taxon>Endopterygota</taxon>
        <taxon>Coleoptera</taxon>
        <taxon>Polyphaga</taxon>
        <taxon>Cucujiformia</taxon>
        <taxon>Coccinelloidea</taxon>
        <taxon>Coccinellidae</taxon>
        <taxon>Epilachninae</taxon>
        <taxon>Epilachnini</taxon>
        <taxon>Henosepilachna</taxon>
    </lineage>
</organism>
<comment type="caution">
    <text evidence="3">The sequence shown here is derived from an EMBL/GenBank/DDBJ whole genome shotgun (WGS) entry which is preliminary data.</text>
</comment>
<name>A0AAW1UCD0_9CUCU</name>
<feature type="zinc finger region" description="C3H1-type" evidence="1">
    <location>
        <begin position="474"/>
        <end position="501"/>
    </location>
</feature>
<gene>
    <name evidence="3" type="ORF">WA026_021673</name>
</gene>
<keyword evidence="4" id="KW-1185">Reference proteome</keyword>
<dbReference type="Proteomes" id="UP001431783">
    <property type="component" value="Unassembled WGS sequence"/>
</dbReference>
<dbReference type="SMART" id="SM00356">
    <property type="entry name" value="ZnF_C3H1"/>
    <property type="match status" value="4"/>
</dbReference>
<dbReference type="Gene3D" id="4.10.1000.10">
    <property type="entry name" value="Zinc finger, CCCH-type"/>
    <property type="match status" value="2"/>
</dbReference>
<feature type="domain" description="C3H1-type" evidence="2">
    <location>
        <begin position="447"/>
        <end position="473"/>
    </location>
</feature>
<reference evidence="3 4" key="1">
    <citation type="submission" date="2023-03" db="EMBL/GenBank/DDBJ databases">
        <title>Genome insight into feeding habits of ladybird beetles.</title>
        <authorList>
            <person name="Li H.-S."/>
            <person name="Huang Y.-H."/>
            <person name="Pang H."/>
        </authorList>
    </citation>
    <scope>NUCLEOTIDE SEQUENCE [LARGE SCALE GENOMIC DNA]</scope>
    <source>
        <strain evidence="3">SYSU_2023b</strain>
        <tissue evidence="3">Whole body</tissue>
    </source>
</reference>
<dbReference type="PANTHER" id="PTHR46156:SF1">
    <property type="entry name" value="ZINC FINGER CCCH DOMAIN-CONTAINING PROTEIN 3"/>
    <property type="match status" value="1"/>
</dbReference>
<feature type="zinc finger region" description="C3H1-type" evidence="1">
    <location>
        <begin position="447"/>
        <end position="473"/>
    </location>
</feature>
<feature type="domain" description="C3H1-type" evidence="2">
    <location>
        <begin position="474"/>
        <end position="501"/>
    </location>
</feature>